<accession>A0A218VQM6</accession>
<evidence type="ECO:0000313" key="3">
    <source>
        <dbReference type="Proteomes" id="UP000197138"/>
    </source>
</evidence>
<dbReference type="AlphaFoldDB" id="A0A218VQM6"/>
<sequence length="87" mass="9814">MATQISKTSFILKAIVLFALIQCAISRYHDPQSKMPSTANDVKKILEPQCLKDHPYTDWCCESVLSLGCFKDRKTSMKNCPPYLASN</sequence>
<gene>
    <name evidence="2" type="ORF">CDL15_Pgr020128</name>
</gene>
<comment type="caution">
    <text evidence="2">The sequence shown here is derived from an EMBL/GenBank/DDBJ whole genome shotgun (WGS) entry which is preliminary data.</text>
</comment>
<evidence type="ECO:0000313" key="2">
    <source>
        <dbReference type="EMBL" id="OWM62834.1"/>
    </source>
</evidence>
<feature type="signal peptide" evidence="1">
    <location>
        <begin position="1"/>
        <end position="26"/>
    </location>
</feature>
<name>A0A218VQM6_PUNGR</name>
<dbReference type="EMBL" id="MTKT01006319">
    <property type="protein sequence ID" value="OWM62834.1"/>
    <property type="molecule type" value="Genomic_DNA"/>
</dbReference>
<feature type="chain" id="PRO_5013098161" evidence="1">
    <location>
        <begin position="27"/>
        <end position="87"/>
    </location>
</feature>
<keyword evidence="1" id="KW-0732">Signal</keyword>
<protein>
    <submittedName>
        <fullName evidence="2">Uncharacterized protein</fullName>
    </submittedName>
</protein>
<organism evidence="2 3">
    <name type="scientific">Punica granatum</name>
    <name type="common">Pomegranate</name>
    <dbReference type="NCBI Taxonomy" id="22663"/>
    <lineage>
        <taxon>Eukaryota</taxon>
        <taxon>Viridiplantae</taxon>
        <taxon>Streptophyta</taxon>
        <taxon>Embryophyta</taxon>
        <taxon>Tracheophyta</taxon>
        <taxon>Spermatophyta</taxon>
        <taxon>Magnoliopsida</taxon>
        <taxon>eudicotyledons</taxon>
        <taxon>Gunneridae</taxon>
        <taxon>Pentapetalae</taxon>
        <taxon>rosids</taxon>
        <taxon>malvids</taxon>
        <taxon>Myrtales</taxon>
        <taxon>Lythraceae</taxon>
        <taxon>Punica</taxon>
    </lineage>
</organism>
<reference evidence="3" key="1">
    <citation type="journal article" date="2017" name="Plant J.">
        <title>The pomegranate (Punica granatum L.) genome and the genomics of punicalagin biosynthesis.</title>
        <authorList>
            <person name="Qin G."/>
            <person name="Xu C."/>
            <person name="Ming R."/>
            <person name="Tang H."/>
            <person name="Guyot R."/>
            <person name="Kramer E.M."/>
            <person name="Hu Y."/>
            <person name="Yi X."/>
            <person name="Qi Y."/>
            <person name="Xu X."/>
            <person name="Gao Z."/>
            <person name="Pan H."/>
            <person name="Jian J."/>
            <person name="Tian Y."/>
            <person name="Yue Z."/>
            <person name="Xu Y."/>
        </authorList>
    </citation>
    <scope>NUCLEOTIDE SEQUENCE [LARGE SCALE GENOMIC DNA]</scope>
    <source>
        <strain evidence="3">cv. Dabenzi</strain>
    </source>
</reference>
<evidence type="ECO:0000256" key="1">
    <source>
        <dbReference type="SAM" id="SignalP"/>
    </source>
</evidence>
<proteinExistence type="predicted"/>
<dbReference type="Proteomes" id="UP000197138">
    <property type="component" value="Unassembled WGS sequence"/>
</dbReference>